<dbReference type="PANTHER" id="PTHR12677">
    <property type="entry name" value="GOLGI APPARATUS MEMBRANE PROTEIN TVP38-RELATED"/>
    <property type="match status" value="1"/>
</dbReference>
<comment type="caution">
    <text evidence="8">The sequence shown here is derived from an EMBL/GenBank/DDBJ whole genome shotgun (WGS) entry which is preliminary data.</text>
</comment>
<dbReference type="PANTHER" id="PTHR12677:SF59">
    <property type="entry name" value="GOLGI APPARATUS MEMBRANE PROTEIN TVP38-RELATED"/>
    <property type="match status" value="1"/>
</dbReference>
<evidence type="ECO:0000256" key="1">
    <source>
        <dbReference type="ARBA" id="ARBA00004651"/>
    </source>
</evidence>
<evidence type="ECO:0000256" key="3">
    <source>
        <dbReference type="ARBA" id="ARBA00022692"/>
    </source>
</evidence>
<feature type="transmembrane region" description="Helical" evidence="6">
    <location>
        <begin position="62"/>
        <end position="87"/>
    </location>
</feature>
<feature type="transmembrane region" description="Helical" evidence="6">
    <location>
        <begin position="99"/>
        <end position="119"/>
    </location>
</feature>
<keyword evidence="5 6" id="KW-0472">Membrane</keyword>
<evidence type="ECO:0000256" key="2">
    <source>
        <dbReference type="ARBA" id="ARBA00022475"/>
    </source>
</evidence>
<comment type="similarity">
    <text evidence="6">Belongs to the TVP38/TMEM64 family.</text>
</comment>
<dbReference type="InterPro" id="IPR015414">
    <property type="entry name" value="TMEM64"/>
</dbReference>
<comment type="subcellular location">
    <subcellularLocation>
        <location evidence="1 6">Cell membrane</location>
        <topology evidence="1 6">Multi-pass membrane protein</topology>
    </subcellularLocation>
</comment>
<evidence type="ECO:0000313" key="8">
    <source>
        <dbReference type="EMBL" id="NNU17153.1"/>
    </source>
</evidence>
<reference evidence="8 9" key="1">
    <citation type="submission" date="2020-05" db="EMBL/GenBank/DDBJ databases">
        <title>Parvularcula mediterraneae sp. nov., isolated from polypropylene straw from shallow seawater of the seashore of Laganas in Zakynthos island, Greece.</title>
        <authorList>
            <person name="Szabo I."/>
            <person name="Al-Omari J."/>
            <person name="Rado J."/>
            <person name="Szerdahelyi G.S."/>
        </authorList>
    </citation>
    <scope>NUCLEOTIDE SEQUENCE [LARGE SCALE GENOMIC DNA]</scope>
    <source>
        <strain evidence="8 9">ZS-1/3</strain>
    </source>
</reference>
<evidence type="ECO:0000259" key="7">
    <source>
        <dbReference type="Pfam" id="PF09335"/>
    </source>
</evidence>
<keyword evidence="2 6" id="KW-1003">Cell membrane</keyword>
<proteinExistence type="inferred from homology"/>
<feature type="domain" description="VTT" evidence="7">
    <location>
        <begin position="79"/>
        <end position="195"/>
    </location>
</feature>
<protein>
    <recommendedName>
        <fullName evidence="6">TVP38/TMEM64 family membrane protein</fullName>
    </recommendedName>
</protein>
<dbReference type="GO" id="GO:0005886">
    <property type="term" value="C:plasma membrane"/>
    <property type="evidence" value="ECO:0007669"/>
    <property type="project" value="UniProtKB-SubCell"/>
</dbReference>
<name>A0A7Y3W651_9PROT</name>
<dbReference type="EMBL" id="JABFCX010000003">
    <property type="protein sequence ID" value="NNU17153.1"/>
    <property type="molecule type" value="Genomic_DNA"/>
</dbReference>
<dbReference type="RefSeq" id="WP_173200299.1">
    <property type="nucleotide sequence ID" value="NZ_JABFCX010000003.1"/>
</dbReference>
<keyword evidence="9" id="KW-1185">Reference proteome</keyword>
<evidence type="ECO:0000256" key="4">
    <source>
        <dbReference type="ARBA" id="ARBA00022989"/>
    </source>
</evidence>
<evidence type="ECO:0000313" key="9">
    <source>
        <dbReference type="Proteomes" id="UP000536835"/>
    </source>
</evidence>
<organism evidence="8 9">
    <name type="scientific">Parvularcula mediterranea</name>
    <dbReference type="NCBI Taxonomy" id="2732508"/>
    <lineage>
        <taxon>Bacteria</taxon>
        <taxon>Pseudomonadati</taxon>
        <taxon>Pseudomonadota</taxon>
        <taxon>Alphaproteobacteria</taxon>
        <taxon>Parvularculales</taxon>
        <taxon>Parvularculaceae</taxon>
        <taxon>Parvularcula</taxon>
    </lineage>
</organism>
<dbReference type="Proteomes" id="UP000536835">
    <property type="component" value="Unassembled WGS sequence"/>
</dbReference>
<comment type="caution">
    <text evidence="6">Lacks conserved residue(s) required for the propagation of feature annotation.</text>
</comment>
<sequence>MSDNEHMTAVKPSFDVRRMLPAILSGLAVVIALFLILFGQELLGLDREGVDQFLTGVQESPWSFFAVVILFVGLALVGFPQALLYAATVAVFGAWQGGLFAWSATMVSSAVTFGMGKFLGARWVNKISAKRAEELIEIVRERGLLASMIVRWLPTAPLVVVNSICGASGMAFWKFMTGTGLGVIPKLAFIAFFTDQLGAIARFLTSGDTSAIFAIILIAALWIGFFFFCRWLYGRLKTTSLAGLAGQTEIGQSSPAVEDETQTRLNAK</sequence>
<gene>
    <name evidence="8" type="ORF">HK107_12550</name>
</gene>
<feature type="transmembrane region" description="Helical" evidence="6">
    <location>
        <begin position="211"/>
        <end position="233"/>
    </location>
</feature>
<evidence type="ECO:0000256" key="6">
    <source>
        <dbReference type="RuleBase" id="RU366058"/>
    </source>
</evidence>
<keyword evidence="4 6" id="KW-1133">Transmembrane helix</keyword>
<accession>A0A7Y3W651</accession>
<feature type="transmembrane region" description="Helical" evidence="6">
    <location>
        <begin position="20"/>
        <end position="42"/>
    </location>
</feature>
<evidence type="ECO:0000256" key="5">
    <source>
        <dbReference type="ARBA" id="ARBA00023136"/>
    </source>
</evidence>
<dbReference type="AlphaFoldDB" id="A0A7Y3W651"/>
<dbReference type="Pfam" id="PF09335">
    <property type="entry name" value="VTT_dom"/>
    <property type="match status" value="1"/>
</dbReference>
<keyword evidence="3 6" id="KW-0812">Transmembrane</keyword>
<dbReference type="InterPro" id="IPR032816">
    <property type="entry name" value="VTT_dom"/>
</dbReference>